<gene>
    <name evidence="2" type="ORF">Nkreftii_000921</name>
</gene>
<dbReference type="AlphaFoldDB" id="A0A7S8FC70"/>
<sequence length="154" mass="16778">MNKSTMQIATLSTGLLLAGILVLQGCAAPQPAPDLLAPTEAQMKIRSLQTRAFDLTDRNAAIRGVIASLQDLGFIIERANEGLGLVTAARFAEPNYYDVVTITVTVRQETADKMSFRASAIYNNKPIEDPKVYQNFFAALQRALFLSQESIPSS</sequence>
<dbReference type="PROSITE" id="PS51257">
    <property type="entry name" value="PROKAR_LIPOPROTEIN"/>
    <property type="match status" value="1"/>
</dbReference>
<evidence type="ECO:0008006" key="4">
    <source>
        <dbReference type="Google" id="ProtNLM"/>
    </source>
</evidence>
<feature type="chain" id="PRO_5032425149" description="Lipoprotein" evidence="1">
    <location>
        <begin position="28"/>
        <end position="154"/>
    </location>
</feature>
<dbReference type="Proteomes" id="UP000593737">
    <property type="component" value="Chromosome"/>
</dbReference>
<protein>
    <recommendedName>
        <fullName evidence="4">Lipoprotein</fullName>
    </recommendedName>
</protein>
<organism evidence="2 3">
    <name type="scientific">Candidatus Nitrospira kreftii</name>
    <dbReference type="NCBI Taxonomy" id="2652173"/>
    <lineage>
        <taxon>Bacteria</taxon>
        <taxon>Pseudomonadati</taxon>
        <taxon>Nitrospirota</taxon>
        <taxon>Nitrospiria</taxon>
        <taxon>Nitrospirales</taxon>
        <taxon>Nitrospiraceae</taxon>
        <taxon>Nitrospira</taxon>
    </lineage>
</organism>
<feature type="signal peptide" evidence="1">
    <location>
        <begin position="1"/>
        <end position="27"/>
    </location>
</feature>
<dbReference type="EMBL" id="CP047423">
    <property type="protein sequence ID" value="QPD03147.1"/>
    <property type="molecule type" value="Genomic_DNA"/>
</dbReference>
<evidence type="ECO:0000313" key="3">
    <source>
        <dbReference type="Proteomes" id="UP000593737"/>
    </source>
</evidence>
<dbReference type="KEGG" id="nkf:Nkreftii_000921"/>
<evidence type="ECO:0000256" key="1">
    <source>
        <dbReference type="SAM" id="SignalP"/>
    </source>
</evidence>
<keyword evidence="1" id="KW-0732">Signal</keyword>
<evidence type="ECO:0000313" key="2">
    <source>
        <dbReference type="EMBL" id="QPD03147.1"/>
    </source>
</evidence>
<reference evidence="2 3" key="1">
    <citation type="journal article" date="2020" name="ISME J.">
        <title>Enrichment and physiological characterization of a novel comammox Nitrospira indicates ammonium inhibition of complete nitrification.</title>
        <authorList>
            <person name="Sakoula D."/>
            <person name="Koch H."/>
            <person name="Frank J."/>
            <person name="Jetten M.S.M."/>
            <person name="van Kessel M.A.H.J."/>
            <person name="Lucker S."/>
        </authorList>
    </citation>
    <scope>NUCLEOTIDE SEQUENCE [LARGE SCALE GENOMIC DNA]</scope>
    <source>
        <strain evidence="2">Comreactor17</strain>
    </source>
</reference>
<accession>A0A7S8FC70</accession>
<name>A0A7S8FC70_9BACT</name>
<proteinExistence type="predicted"/>